<evidence type="ECO:0000313" key="2">
    <source>
        <dbReference type="EMBL" id="ERJ78954.1"/>
    </source>
</evidence>
<gene>
    <name evidence="2" type="ORF">HMPREF1557_00144</name>
</gene>
<protein>
    <submittedName>
        <fullName evidence="2">Uncharacterized protein</fullName>
    </submittedName>
</protein>
<evidence type="ECO:0000313" key="3">
    <source>
        <dbReference type="Proteomes" id="UP000016617"/>
    </source>
</evidence>
<sequence length="39" mass="4208">MKLRVSAIYHPSRISIGDVKKANKRIGASPSKKKGASIN</sequence>
<feature type="region of interest" description="Disordered" evidence="1">
    <location>
        <begin position="20"/>
        <end position="39"/>
    </location>
</feature>
<dbReference type="HOGENOM" id="CLU_3317955_0_0_9"/>
<dbReference type="AlphaFoldDB" id="U2KP21"/>
<reference evidence="2 3" key="1">
    <citation type="submission" date="2013-06" db="EMBL/GenBank/DDBJ databases">
        <authorList>
            <person name="Weinstock G."/>
            <person name="Sodergren E."/>
            <person name="Lobos E.A."/>
            <person name="Fulton L."/>
            <person name="Fulton R."/>
            <person name="Courtney L."/>
            <person name="Fronick C."/>
            <person name="O'Laughlin M."/>
            <person name="Godfrey J."/>
            <person name="Wilson R.M."/>
            <person name="Miner T."/>
            <person name="Farmer C."/>
            <person name="Delehaunty K."/>
            <person name="Cordes M."/>
            <person name="Minx P."/>
            <person name="Tomlinson C."/>
            <person name="Chen J."/>
            <person name="Wollam A."/>
            <person name="Pepin K.H."/>
            <person name="Bhonagiri V."/>
            <person name="Zhang X."/>
            <person name="Warren W."/>
            <person name="Mitreva M."/>
            <person name="Mardis E.R."/>
            <person name="Wilson R.K."/>
        </authorList>
    </citation>
    <scope>NUCLEOTIDE SEQUENCE [LARGE SCALE GENOMIC DNA]</scope>
    <source>
        <strain evidence="2 3">W1703</strain>
    </source>
</reference>
<comment type="caution">
    <text evidence="2">The sequence shown here is derived from an EMBL/GenBank/DDBJ whole genome shotgun (WGS) entry which is preliminary data.</text>
</comment>
<dbReference type="PATRIC" id="fig|1227275.3.peg.128"/>
<evidence type="ECO:0000256" key="1">
    <source>
        <dbReference type="SAM" id="MobiDB-lite"/>
    </source>
</evidence>
<dbReference type="EMBL" id="AWVA01000009">
    <property type="protein sequence ID" value="ERJ78954.1"/>
    <property type="molecule type" value="Genomic_DNA"/>
</dbReference>
<dbReference type="Proteomes" id="UP000016617">
    <property type="component" value="Unassembled WGS sequence"/>
</dbReference>
<organism evidence="2 3">
    <name type="scientific">Streptococcus sobrinus W1703</name>
    <dbReference type="NCBI Taxonomy" id="1227275"/>
    <lineage>
        <taxon>Bacteria</taxon>
        <taxon>Bacillati</taxon>
        <taxon>Bacillota</taxon>
        <taxon>Bacilli</taxon>
        <taxon>Lactobacillales</taxon>
        <taxon>Streptococcaceae</taxon>
        <taxon>Streptococcus</taxon>
    </lineage>
</organism>
<proteinExistence type="predicted"/>
<name>U2KP21_9STRE</name>
<accession>U2KP21</accession>